<name>A0A6J5S4J6_9CAUD</name>
<reference evidence="1" key="1">
    <citation type="submission" date="2020-05" db="EMBL/GenBank/DDBJ databases">
        <authorList>
            <person name="Chiriac C."/>
            <person name="Salcher M."/>
            <person name="Ghai R."/>
            <person name="Kavagutti S V."/>
        </authorList>
    </citation>
    <scope>NUCLEOTIDE SEQUENCE</scope>
</reference>
<protein>
    <submittedName>
        <fullName evidence="1">Uncharacterized protein</fullName>
    </submittedName>
</protein>
<gene>
    <name evidence="1" type="ORF">UFOVP1382_128</name>
</gene>
<organism evidence="1">
    <name type="scientific">uncultured Caudovirales phage</name>
    <dbReference type="NCBI Taxonomy" id="2100421"/>
    <lineage>
        <taxon>Viruses</taxon>
        <taxon>Duplodnaviria</taxon>
        <taxon>Heunggongvirae</taxon>
        <taxon>Uroviricota</taxon>
        <taxon>Caudoviricetes</taxon>
        <taxon>Peduoviridae</taxon>
        <taxon>Maltschvirus</taxon>
        <taxon>Maltschvirus maltsch</taxon>
    </lineage>
</organism>
<dbReference type="EMBL" id="LR797331">
    <property type="protein sequence ID" value="CAB4203512.1"/>
    <property type="molecule type" value="Genomic_DNA"/>
</dbReference>
<accession>A0A6J5S4J6</accession>
<evidence type="ECO:0000313" key="1">
    <source>
        <dbReference type="EMBL" id="CAB4203512.1"/>
    </source>
</evidence>
<sequence length="90" mass="9448">MTPMRAAFTSVLLMLAVGLVGTALSGTKAQAQSLELCQCACPPVGWVLVPDMLATPAPVMRAAPEDRSHAADAMEALDRAEKVLRDGPEE</sequence>
<proteinExistence type="predicted"/>